<dbReference type="PIRSF" id="PIRSF006173">
    <property type="entry name" value="UCP006173"/>
    <property type="match status" value="1"/>
</dbReference>
<dbReference type="HAMAP" id="MF_00676">
    <property type="entry name" value="UPF0260"/>
    <property type="match status" value="1"/>
</dbReference>
<evidence type="ECO:0000313" key="3">
    <source>
        <dbReference type="Proteomes" id="UP000586722"/>
    </source>
</evidence>
<evidence type="ECO:0000313" key="2">
    <source>
        <dbReference type="EMBL" id="NBN78483.1"/>
    </source>
</evidence>
<sequence>MPDANNPPTEPYWRVKTLEEMTDQEWEALCDGCARCCLNKLEDWDTGAIVWTDVACALLDGDSCRCRDYPNRAQTVPDCIQLTPAEVRTLTWLPPTCAYRLVRDGEDLYWWHPLVSGDPETVHAAGVSVRGRTVSEAGMEVEDYENHVVDWPMRVPQRARRKPPRAPGAER</sequence>
<comment type="similarity">
    <text evidence="1">Belongs to the UPF0260 family.</text>
</comment>
<reference evidence="3" key="1">
    <citation type="submission" date="2020-01" db="EMBL/GenBank/DDBJ databases">
        <authorList>
            <person name="Fang Y."/>
            <person name="Sun R."/>
            <person name="Nie L."/>
            <person name="He J."/>
            <person name="Hao L."/>
            <person name="Wang L."/>
            <person name="Su S."/>
            <person name="Lv E."/>
            <person name="Zhang Z."/>
            <person name="Xie R."/>
            <person name="Liu H."/>
        </authorList>
    </citation>
    <scope>NUCLEOTIDE SEQUENCE [LARGE SCALE GENOMIC DNA]</scope>
    <source>
        <strain evidence="3">XCT-53</strain>
    </source>
</reference>
<dbReference type="NCBIfam" id="NF003501">
    <property type="entry name" value="PRK05170.1-5"/>
    <property type="match status" value="1"/>
</dbReference>
<gene>
    <name evidence="2" type="ORF">GWI72_09405</name>
</gene>
<dbReference type="NCBIfam" id="NF003507">
    <property type="entry name" value="PRK05170.2-5"/>
    <property type="match status" value="1"/>
</dbReference>
<keyword evidence="3" id="KW-1185">Reference proteome</keyword>
<dbReference type="Pfam" id="PF03692">
    <property type="entry name" value="CxxCxxCC"/>
    <property type="match status" value="1"/>
</dbReference>
<dbReference type="AlphaFoldDB" id="A0A7X5F2B5"/>
<dbReference type="Proteomes" id="UP000586722">
    <property type="component" value="Unassembled WGS sequence"/>
</dbReference>
<dbReference type="EMBL" id="JAABLQ010000001">
    <property type="protein sequence ID" value="NBN78483.1"/>
    <property type="molecule type" value="Genomic_DNA"/>
</dbReference>
<dbReference type="InterPro" id="IPR008228">
    <property type="entry name" value="UCP006173"/>
</dbReference>
<organism evidence="2 3">
    <name type="scientific">Pannonibacter tanglangensis</name>
    <dbReference type="NCBI Taxonomy" id="2750084"/>
    <lineage>
        <taxon>Bacteria</taxon>
        <taxon>Pseudomonadati</taxon>
        <taxon>Pseudomonadota</taxon>
        <taxon>Alphaproteobacteria</taxon>
        <taxon>Hyphomicrobiales</taxon>
        <taxon>Stappiaceae</taxon>
        <taxon>Pannonibacter</taxon>
    </lineage>
</organism>
<accession>A0A7X5F2B5</accession>
<dbReference type="PANTHER" id="PTHR37421:SF1">
    <property type="entry name" value="UPF0260 PROTEIN YCGN"/>
    <property type="match status" value="1"/>
</dbReference>
<dbReference type="InterPro" id="IPR005358">
    <property type="entry name" value="Puta_zinc/iron-chelating_dom"/>
</dbReference>
<evidence type="ECO:0000256" key="1">
    <source>
        <dbReference type="HAMAP-Rule" id="MF_00676"/>
    </source>
</evidence>
<name>A0A7X5F2B5_9HYPH</name>
<comment type="caution">
    <text evidence="2">The sequence shown here is derived from an EMBL/GenBank/DDBJ whole genome shotgun (WGS) entry which is preliminary data.</text>
</comment>
<dbReference type="PANTHER" id="PTHR37421">
    <property type="entry name" value="UPF0260 PROTEIN YCGN"/>
    <property type="match status" value="1"/>
</dbReference>
<proteinExistence type="inferred from homology"/>
<dbReference type="RefSeq" id="WP_161708472.1">
    <property type="nucleotide sequence ID" value="NZ_JAABLQ010000001.1"/>
</dbReference>
<protein>
    <recommendedName>
        <fullName evidence="1">UPF0260 protein GWI72_09405</fullName>
    </recommendedName>
</protein>